<gene>
    <name evidence="9" type="ORF">R1sor_024451</name>
</gene>
<feature type="domain" description="DDE Tnp4" evidence="8">
    <location>
        <begin position="90"/>
        <end position="243"/>
    </location>
</feature>
<keyword evidence="6" id="KW-0378">Hydrolase</keyword>
<dbReference type="GO" id="GO:0016787">
    <property type="term" value="F:hydrolase activity"/>
    <property type="evidence" value="ECO:0007669"/>
    <property type="project" value="UniProtKB-KW"/>
</dbReference>
<protein>
    <recommendedName>
        <fullName evidence="8">DDE Tnp4 domain-containing protein</fullName>
    </recommendedName>
</protein>
<dbReference type="GO" id="GO:0005634">
    <property type="term" value="C:nucleus"/>
    <property type="evidence" value="ECO:0007669"/>
    <property type="project" value="UniProtKB-SubCell"/>
</dbReference>
<keyword evidence="7" id="KW-0539">Nucleus</keyword>
<dbReference type="InterPro" id="IPR045249">
    <property type="entry name" value="HARBI1-like"/>
</dbReference>
<accession>A0ABD3GQJ3</accession>
<dbReference type="PANTHER" id="PTHR22930:SF85">
    <property type="entry name" value="GH03217P-RELATED"/>
    <property type="match status" value="1"/>
</dbReference>
<dbReference type="InterPro" id="IPR027806">
    <property type="entry name" value="HARBI1_dom"/>
</dbReference>
<evidence type="ECO:0000259" key="8">
    <source>
        <dbReference type="Pfam" id="PF13359"/>
    </source>
</evidence>
<keyword evidence="10" id="KW-1185">Reference proteome</keyword>
<dbReference type="EMBL" id="JBJQOH010000007">
    <property type="protein sequence ID" value="KAL3681495.1"/>
    <property type="molecule type" value="Genomic_DNA"/>
</dbReference>
<comment type="cofactor">
    <cofactor evidence="1">
        <name>a divalent metal cation</name>
        <dbReference type="ChEBI" id="CHEBI:60240"/>
    </cofactor>
</comment>
<dbReference type="Pfam" id="PF13359">
    <property type="entry name" value="DDE_Tnp_4"/>
    <property type="match status" value="1"/>
</dbReference>
<proteinExistence type="inferred from homology"/>
<keyword evidence="4" id="KW-0540">Nuclease</keyword>
<reference evidence="9 10" key="1">
    <citation type="submission" date="2024-09" db="EMBL/GenBank/DDBJ databases">
        <title>Chromosome-scale assembly of Riccia sorocarpa.</title>
        <authorList>
            <person name="Paukszto L."/>
        </authorList>
    </citation>
    <scope>NUCLEOTIDE SEQUENCE [LARGE SCALE GENOMIC DNA]</scope>
    <source>
        <strain evidence="9">LP-2024</strain>
        <tissue evidence="9">Aerial parts of the thallus</tissue>
    </source>
</reference>
<dbReference type="GO" id="GO:0004518">
    <property type="term" value="F:nuclease activity"/>
    <property type="evidence" value="ECO:0007669"/>
    <property type="project" value="UniProtKB-KW"/>
</dbReference>
<evidence type="ECO:0000256" key="5">
    <source>
        <dbReference type="ARBA" id="ARBA00022723"/>
    </source>
</evidence>
<dbReference type="Proteomes" id="UP001633002">
    <property type="component" value="Unassembled WGS sequence"/>
</dbReference>
<evidence type="ECO:0000256" key="4">
    <source>
        <dbReference type="ARBA" id="ARBA00022722"/>
    </source>
</evidence>
<comment type="subcellular location">
    <subcellularLocation>
        <location evidence="2">Nucleus</location>
    </subcellularLocation>
</comment>
<keyword evidence="5" id="KW-0479">Metal-binding</keyword>
<evidence type="ECO:0000256" key="7">
    <source>
        <dbReference type="ARBA" id="ARBA00023242"/>
    </source>
</evidence>
<evidence type="ECO:0000256" key="3">
    <source>
        <dbReference type="ARBA" id="ARBA00006958"/>
    </source>
</evidence>
<dbReference type="PANTHER" id="PTHR22930">
    <property type="match status" value="1"/>
</dbReference>
<sequence length="304" mass="34347">MHVNIKYHQRLSKRIINGAGEPADDEDKRTTLFLLLTVFQLAVHLVLKFLDEEEALMTGNDVVMDDNAESDVMDYNFNIESAIVESQGAIDGSHILIRSTGGDQHQRDYSNRKDFYSILIQTVVDSDGVFLDTFCGLPGSVHDTRVLRNSPFFENVAGGMFLRDLVVTINGVFQLPPYILGESGYTQEIWLMCPFSLNRNSRPQQRLFTERKIRGRIVVEQTFGILKSRFKILDGGILSSVSYAATVILHNYLIRDRLNAMEQDMTNQNLRQMPHGGGGVQSSKTRHNGHDVRTALAEYLFSTQ</sequence>
<organism evidence="9 10">
    <name type="scientific">Riccia sorocarpa</name>
    <dbReference type="NCBI Taxonomy" id="122646"/>
    <lineage>
        <taxon>Eukaryota</taxon>
        <taxon>Viridiplantae</taxon>
        <taxon>Streptophyta</taxon>
        <taxon>Embryophyta</taxon>
        <taxon>Marchantiophyta</taxon>
        <taxon>Marchantiopsida</taxon>
        <taxon>Marchantiidae</taxon>
        <taxon>Marchantiales</taxon>
        <taxon>Ricciaceae</taxon>
        <taxon>Riccia</taxon>
    </lineage>
</organism>
<evidence type="ECO:0000256" key="1">
    <source>
        <dbReference type="ARBA" id="ARBA00001968"/>
    </source>
</evidence>
<evidence type="ECO:0000313" key="10">
    <source>
        <dbReference type="Proteomes" id="UP001633002"/>
    </source>
</evidence>
<dbReference type="GO" id="GO:0046872">
    <property type="term" value="F:metal ion binding"/>
    <property type="evidence" value="ECO:0007669"/>
    <property type="project" value="UniProtKB-KW"/>
</dbReference>
<evidence type="ECO:0000256" key="2">
    <source>
        <dbReference type="ARBA" id="ARBA00004123"/>
    </source>
</evidence>
<comment type="similarity">
    <text evidence="3">Belongs to the HARBI1 family.</text>
</comment>
<evidence type="ECO:0000256" key="6">
    <source>
        <dbReference type="ARBA" id="ARBA00022801"/>
    </source>
</evidence>
<name>A0ABD3GQJ3_9MARC</name>
<evidence type="ECO:0000313" key="9">
    <source>
        <dbReference type="EMBL" id="KAL3681495.1"/>
    </source>
</evidence>
<dbReference type="AlphaFoldDB" id="A0ABD3GQJ3"/>
<comment type="caution">
    <text evidence="9">The sequence shown here is derived from an EMBL/GenBank/DDBJ whole genome shotgun (WGS) entry which is preliminary data.</text>
</comment>